<keyword evidence="4" id="KW-1185">Reference proteome</keyword>
<dbReference type="AlphaFoldDB" id="A0A812TA73"/>
<feature type="domain" description="EF-hand" evidence="2">
    <location>
        <begin position="137"/>
        <end position="172"/>
    </location>
</feature>
<dbReference type="PROSITE" id="PS50222">
    <property type="entry name" value="EF_HAND_2"/>
    <property type="match status" value="2"/>
</dbReference>
<keyword evidence="1" id="KW-0106">Calcium</keyword>
<evidence type="ECO:0000259" key="2">
    <source>
        <dbReference type="PROSITE" id="PS50222"/>
    </source>
</evidence>
<dbReference type="InterPro" id="IPR011992">
    <property type="entry name" value="EF-hand-dom_pair"/>
</dbReference>
<sequence>MFSSLRQVFSLCICNESSAEAGVSSEERFRSAHNDFSAVNVSPQCVAHKEELDELFRTRPYLKSKDHELAYFVEELYKAIANGDTDEAQNGLDILHMKLDLEEKQIAAAFRKFDHSGDGILSKNEVAFMLDYLGFPDTQEDVDKLMSIVDTSGDGSIQFAEFLNYVGKVGGTGKLFEIRRQQIQERADFKGSVTDPDSLRKTLQECGISPEAQAHWRLTASESELDSAGQLRPCQQAAIRHIRNLAQENHERALPELHRRVQKLGYTDTDLHMALSWVRELAPLIVHLNLDKVGQFFVKDTHYRNQFETNTSGGLLKTSAREKWERGLFGTAYDGAKPIERPKYGVQNIWNDPRGVVGARQYGDSYIVLKDVRLRCTLSPQDSANLPARRLAVLDYYAHVLLEYSDKELMETIRVAEKGDEKVGDSEKVVEKWGMYKEAQLHGEIDLRKHVDRLVANERHKKNAAWVESICKKNGWKLTWMDEMRTQLEGRQGGVELDVQQWEAKLQKLKLGRAGDPLTSFDILRV</sequence>
<gene>
    <name evidence="3" type="primary">CML2</name>
    <name evidence="3" type="ORF">SNAT2548_LOCUS28748</name>
</gene>
<evidence type="ECO:0000313" key="3">
    <source>
        <dbReference type="EMBL" id="CAE7513515.1"/>
    </source>
</evidence>
<dbReference type="Proteomes" id="UP000604046">
    <property type="component" value="Unassembled WGS sequence"/>
</dbReference>
<dbReference type="SUPFAM" id="SSF47473">
    <property type="entry name" value="EF-hand"/>
    <property type="match status" value="1"/>
</dbReference>
<name>A0A812TA73_9DINO</name>
<protein>
    <submittedName>
        <fullName evidence="3">CML2 protein</fullName>
    </submittedName>
</protein>
<evidence type="ECO:0000313" key="4">
    <source>
        <dbReference type="Proteomes" id="UP000604046"/>
    </source>
</evidence>
<dbReference type="Pfam" id="PF12294">
    <property type="entry name" value="DUF3626"/>
    <property type="match status" value="1"/>
</dbReference>
<dbReference type="InterPro" id="IPR018247">
    <property type="entry name" value="EF_Hand_1_Ca_BS"/>
</dbReference>
<proteinExistence type="predicted"/>
<reference evidence="3" key="1">
    <citation type="submission" date="2021-02" db="EMBL/GenBank/DDBJ databases">
        <authorList>
            <person name="Dougan E. K."/>
            <person name="Rhodes N."/>
            <person name="Thang M."/>
            <person name="Chan C."/>
        </authorList>
    </citation>
    <scope>NUCLEOTIDE SEQUENCE</scope>
</reference>
<dbReference type="EMBL" id="CAJNDS010002528">
    <property type="protein sequence ID" value="CAE7513515.1"/>
    <property type="molecule type" value="Genomic_DNA"/>
</dbReference>
<dbReference type="Gene3D" id="1.10.238.10">
    <property type="entry name" value="EF-hand"/>
    <property type="match status" value="1"/>
</dbReference>
<feature type="domain" description="EF-hand" evidence="2">
    <location>
        <begin position="101"/>
        <end position="136"/>
    </location>
</feature>
<dbReference type="InterPro" id="IPR002048">
    <property type="entry name" value="EF_hand_dom"/>
</dbReference>
<dbReference type="InterPro" id="IPR022074">
    <property type="entry name" value="DUF3626"/>
</dbReference>
<dbReference type="GO" id="GO:0005509">
    <property type="term" value="F:calcium ion binding"/>
    <property type="evidence" value="ECO:0007669"/>
    <property type="project" value="InterPro"/>
</dbReference>
<dbReference type="Pfam" id="PF13499">
    <property type="entry name" value="EF-hand_7"/>
    <property type="match status" value="1"/>
</dbReference>
<comment type="caution">
    <text evidence="3">The sequence shown here is derived from an EMBL/GenBank/DDBJ whole genome shotgun (WGS) entry which is preliminary data.</text>
</comment>
<dbReference type="PROSITE" id="PS00018">
    <property type="entry name" value="EF_HAND_1"/>
    <property type="match status" value="2"/>
</dbReference>
<dbReference type="SMART" id="SM00054">
    <property type="entry name" value="EFh"/>
    <property type="match status" value="2"/>
</dbReference>
<organism evidence="3 4">
    <name type="scientific">Symbiodinium natans</name>
    <dbReference type="NCBI Taxonomy" id="878477"/>
    <lineage>
        <taxon>Eukaryota</taxon>
        <taxon>Sar</taxon>
        <taxon>Alveolata</taxon>
        <taxon>Dinophyceae</taxon>
        <taxon>Suessiales</taxon>
        <taxon>Symbiodiniaceae</taxon>
        <taxon>Symbiodinium</taxon>
    </lineage>
</organism>
<dbReference type="OrthoDB" id="5982664at2759"/>
<evidence type="ECO:0000256" key="1">
    <source>
        <dbReference type="ARBA" id="ARBA00022837"/>
    </source>
</evidence>
<dbReference type="CDD" id="cd00051">
    <property type="entry name" value="EFh"/>
    <property type="match status" value="1"/>
</dbReference>
<accession>A0A812TA73</accession>